<dbReference type="AlphaFoldDB" id="A0A540W3L2"/>
<dbReference type="EMBL" id="VIGB01000003">
    <property type="protein sequence ID" value="TQF03615.1"/>
    <property type="molecule type" value="Genomic_DNA"/>
</dbReference>
<comment type="caution">
    <text evidence="2">The sequence shown here is derived from an EMBL/GenBank/DDBJ whole genome shotgun (WGS) entry which is preliminary data.</text>
</comment>
<dbReference type="InterPro" id="IPR025339">
    <property type="entry name" value="DUF4245"/>
</dbReference>
<keyword evidence="1" id="KW-0472">Membrane</keyword>
<evidence type="ECO:0000256" key="1">
    <source>
        <dbReference type="SAM" id="Phobius"/>
    </source>
</evidence>
<keyword evidence="1" id="KW-1133">Transmembrane helix</keyword>
<gene>
    <name evidence="2" type="ORF">E6W39_17005</name>
</gene>
<organism evidence="2 3">
    <name type="scientific">Kitasatospora acidiphila</name>
    <dbReference type="NCBI Taxonomy" id="2567942"/>
    <lineage>
        <taxon>Bacteria</taxon>
        <taxon>Bacillati</taxon>
        <taxon>Actinomycetota</taxon>
        <taxon>Actinomycetes</taxon>
        <taxon>Kitasatosporales</taxon>
        <taxon>Streptomycetaceae</taxon>
        <taxon>Kitasatospora</taxon>
    </lineage>
</organism>
<keyword evidence="1" id="KW-0812">Transmembrane</keyword>
<dbReference type="Pfam" id="PF14030">
    <property type="entry name" value="DUF4245"/>
    <property type="match status" value="1"/>
</dbReference>
<dbReference type="OrthoDB" id="5146801at2"/>
<sequence>MGHHVGVAGNSGSRGRQTVRDMVLSMLAVMGVALVAYVTIPHSSNGDPVHVVDYSAAFASAKRAAPYPVLAPQGLSDKWRATSVSYQADAGGHAGWHLGFVTPDGKYASVEQSDEPKNDLLKTVVSGYVPDGASTIDGQSWARFQGDHYRSVTETANGATTVVAGSASYDELDQLAGALKP</sequence>
<dbReference type="RefSeq" id="WP_141634237.1">
    <property type="nucleotide sequence ID" value="NZ_VIGB01000003.1"/>
</dbReference>
<accession>A0A540W3L2</accession>
<feature type="transmembrane region" description="Helical" evidence="1">
    <location>
        <begin position="22"/>
        <end position="40"/>
    </location>
</feature>
<protein>
    <submittedName>
        <fullName evidence="2">DUF4245 domain-containing protein</fullName>
    </submittedName>
</protein>
<keyword evidence="3" id="KW-1185">Reference proteome</keyword>
<evidence type="ECO:0000313" key="2">
    <source>
        <dbReference type="EMBL" id="TQF03615.1"/>
    </source>
</evidence>
<dbReference type="Proteomes" id="UP000319103">
    <property type="component" value="Unassembled WGS sequence"/>
</dbReference>
<name>A0A540W3L2_9ACTN</name>
<evidence type="ECO:0000313" key="3">
    <source>
        <dbReference type="Proteomes" id="UP000319103"/>
    </source>
</evidence>
<reference evidence="2 3" key="1">
    <citation type="submission" date="2019-06" db="EMBL/GenBank/DDBJ databases">
        <title>Description of Kitasatospora acidophila sp. nov. isolated from pine grove soil, and reclassification of Streptomyces novaecaesareae to Kitasatospora novaeceasareae comb. nov.</title>
        <authorList>
            <person name="Kim M.J."/>
        </authorList>
    </citation>
    <scope>NUCLEOTIDE SEQUENCE [LARGE SCALE GENOMIC DNA]</scope>
    <source>
        <strain evidence="2 3">MMS16-CNU292</strain>
    </source>
</reference>
<proteinExistence type="predicted"/>